<dbReference type="Pfam" id="PF02785">
    <property type="entry name" value="Biotin_carb_C"/>
    <property type="match status" value="1"/>
</dbReference>
<evidence type="ECO:0000256" key="4">
    <source>
        <dbReference type="ARBA" id="ARBA00023267"/>
    </source>
</evidence>
<dbReference type="InterPro" id="IPR011764">
    <property type="entry name" value="Biotin_carboxylation_dom"/>
</dbReference>
<dbReference type="InterPro" id="IPR005482">
    <property type="entry name" value="Biotin_COase_C"/>
</dbReference>
<dbReference type="PANTHER" id="PTHR18866:SF33">
    <property type="entry name" value="METHYLCROTONOYL-COA CARBOXYLASE SUBUNIT ALPHA, MITOCHONDRIAL-RELATED"/>
    <property type="match status" value="1"/>
</dbReference>
<dbReference type="SUPFAM" id="SSF56059">
    <property type="entry name" value="Glutathione synthetase ATP-binding domain-like"/>
    <property type="match status" value="1"/>
</dbReference>
<evidence type="ECO:0000256" key="3">
    <source>
        <dbReference type="ARBA" id="ARBA00022840"/>
    </source>
</evidence>
<proteinExistence type="predicted"/>
<dbReference type="PANTHER" id="PTHR18866">
    <property type="entry name" value="CARBOXYLASE:PYRUVATE/ACETYL-COA/PROPIONYL-COA CARBOXYLASE"/>
    <property type="match status" value="1"/>
</dbReference>
<gene>
    <name evidence="8" type="ORF">ENU20_01080</name>
</gene>
<keyword evidence="2 5" id="KW-0547">Nucleotide-binding</keyword>
<keyword evidence="1" id="KW-0436">Ligase</keyword>
<dbReference type="InterPro" id="IPR050856">
    <property type="entry name" value="Biotin_carboxylase_complex"/>
</dbReference>
<organism evidence="8">
    <name type="scientific">Staphylothermus marinus</name>
    <dbReference type="NCBI Taxonomy" id="2280"/>
    <lineage>
        <taxon>Archaea</taxon>
        <taxon>Thermoproteota</taxon>
        <taxon>Thermoprotei</taxon>
        <taxon>Desulfurococcales</taxon>
        <taxon>Desulfurococcaceae</taxon>
        <taxon>Staphylothermus</taxon>
    </lineage>
</organism>
<dbReference type="InterPro" id="IPR005479">
    <property type="entry name" value="CPAse_ATP-bd"/>
</dbReference>
<dbReference type="PROSITE" id="PS00867">
    <property type="entry name" value="CPSASE_2"/>
    <property type="match status" value="1"/>
</dbReference>
<evidence type="ECO:0000259" key="6">
    <source>
        <dbReference type="PROSITE" id="PS50975"/>
    </source>
</evidence>
<evidence type="ECO:0000256" key="1">
    <source>
        <dbReference type="ARBA" id="ARBA00022598"/>
    </source>
</evidence>
<keyword evidence="3 5" id="KW-0067">ATP-binding</keyword>
<accession>A0A7C4JM01</accession>
<evidence type="ECO:0000313" key="8">
    <source>
        <dbReference type="EMBL" id="HGQ73661.1"/>
    </source>
</evidence>
<comment type="caution">
    <text evidence="8">The sequence shown here is derived from an EMBL/GenBank/DDBJ whole genome shotgun (WGS) entry which is preliminary data.</text>
</comment>
<reference evidence="8" key="1">
    <citation type="journal article" date="2020" name="mSystems">
        <title>Genome- and Community-Level Interaction Insights into Carbon Utilization and Element Cycling Functions of Hydrothermarchaeota in Hydrothermal Sediment.</title>
        <authorList>
            <person name="Zhou Z."/>
            <person name="Liu Y."/>
            <person name="Xu W."/>
            <person name="Pan J."/>
            <person name="Luo Z.H."/>
            <person name="Li M."/>
        </authorList>
    </citation>
    <scope>NUCLEOTIDE SEQUENCE [LARGE SCALE GENOMIC DNA]</scope>
    <source>
        <strain evidence="8">SpSt-648</strain>
    </source>
</reference>
<dbReference type="EMBL" id="DTBP01000010">
    <property type="protein sequence ID" value="HGQ73661.1"/>
    <property type="molecule type" value="Genomic_DNA"/>
</dbReference>
<sequence length="512" mass="57932">MVFRILIANRGEIAIRISRSVRDLGYVPLGIYTDVDVESYHRRFMDSDYRVSSYLNIDEIIEAAVYLGADAIHPGYGFLSENPEFARRVISKGFIFIGPQPHVIEALGDKVNAKETAVKVGVPTLPYVKVREPEDVVEFGEENGYPLIIKAVGGGGGMGMRIVYNSESIYSIFEQARKEVEKAFGNPEIFVEPYIEKSKHIEVQVIGDGDNYVHLYERECSVQRRYQKIIEEAPSPSITWDERNTIVDAAIRLLSYVKYVNAGTVEFLYDLVRKKFYFMEVNTRLQVEHPITEMVTGVDIVAKQIEVALEGSLGIKQKDIVLRGHAIEARINAENPITLTPSPGKITYYSEPNGAWIRVDSGVTEGSEVPVEYNPLIAKLIVFGSSRAEALRRLNRALSEYIIMGVQTNIPLIKAIINHPVFIKGSYTTKFLNDYWNDLITYIRDKELLHAAIISSIVAKAGNMAKVIQTRTTSPPTPMNGLMDTRLHSLKRKAWFYWSMIRSSVRSRRRLK</sequence>
<dbReference type="GO" id="GO:0016874">
    <property type="term" value="F:ligase activity"/>
    <property type="evidence" value="ECO:0007669"/>
    <property type="project" value="UniProtKB-KW"/>
</dbReference>
<dbReference type="Pfam" id="PF02786">
    <property type="entry name" value="CPSase_L_D2"/>
    <property type="match status" value="1"/>
</dbReference>
<dbReference type="InterPro" id="IPR005481">
    <property type="entry name" value="BC-like_N"/>
</dbReference>
<evidence type="ECO:0000256" key="2">
    <source>
        <dbReference type="ARBA" id="ARBA00022741"/>
    </source>
</evidence>
<dbReference type="SMART" id="SM00878">
    <property type="entry name" value="Biotin_carb_C"/>
    <property type="match status" value="1"/>
</dbReference>
<dbReference type="GO" id="GO:0046872">
    <property type="term" value="F:metal ion binding"/>
    <property type="evidence" value="ECO:0007669"/>
    <property type="project" value="InterPro"/>
</dbReference>
<dbReference type="Pfam" id="PF00289">
    <property type="entry name" value="Biotin_carb_N"/>
    <property type="match status" value="1"/>
</dbReference>
<dbReference type="AlphaFoldDB" id="A0A7C4JM01"/>
<dbReference type="FunFam" id="3.30.1490.20:FF:000003">
    <property type="entry name" value="acetyl-CoA carboxylase isoform X1"/>
    <property type="match status" value="1"/>
</dbReference>
<feature type="domain" description="ATP-grasp" evidence="6">
    <location>
        <begin position="114"/>
        <end position="309"/>
    </location>
</feature>
<evidence type="ECO:0000259" key="7">
    <source>
        <dbReference type="PROSITE" id="PS50979"/>
    </source>
</evidence>
<dbReference type="InterPro" id="IPR016185">
    <property type="entry name" value="PreATP-grasp_dom_sf"/>
</dbReference>
<protein>
    <submittedName>
        <fullName evidence="8">ATP-grasp domain-containing protein</fullName>
    </submittedName>
</protein>
<dbReference type="InterPro" id="IPR011761">
    <property type="entry name" value="ATP-grasp"/>
</dbReference>
<evidence type="ECO:0000256" key="5">
    <source>
        <dbReference type="PROSITE-ProRule" id="PRU00409"/>
    </source>
</evidence>
<feature type="domain" description="Biotin carboxylation" evidence="7">
    <location>
        <begin position="1"/>
        <end position="437"/>
    </location>
</feature>
<dbReference type="PROSITE" id="PS50979">
    <property type="entry name" value="BC"/>
    <property type="match status" value="1"/>
</dbReference>
<dbReference type="SUPFAM" id="SSF51246">
    <property type="entry name" value="Rudiment single hybrid motif"/>
    <property type="match status" value="1"/>
</dbReference>
<dbReference type="PROSITE" id="PS50975">
    <property type="entry name" value="ATP_GRASP"/>
    <property type="match status" value="1"/>
</dbReference>
<dbReference type="GO" id="GO:0005524">
    <property type="term" value="F:ATP binding"/>
    <property type="evidence" value="ECO:0007669"/>
    <property type="project" value="UniProtKB-UniRule"/>
</dbReference>
<dbReference type="Gene3D" id="3.30.470.20">
    <property type="entry name" value="ATP-grasp fold, B domain"/>
    <property type="match status" value="1"/>
</dbReference>
<dbReference type="SUPFAM" id="SSF52440">
    <property type="entry name" value="PreATP-grasp domain"/>
    <property type="match status" value="1"/>
</dbReference>
<dbReference type="InterPro" id="IPR011054">
    <property type="entry name" value="Rudment_hybrid_motif"/>
</dbReference>
<name>A0A7C4JM01_STAMA</name>
<keyword evidence="4" id="KW-0092">Biotin</keyword>